<feature type="compositionally biased region" description="Low complexity" evidence="1">
    <location>
        <begin position="12"/>
        <end position="25"/>
    </location>
</feature>
<protein>
    <submittedName>
        <fullName evidence="2">Uncharacterized protein</fullName>
    </submittedName>
</protein>
<reference evidence="2 3" key="1">
    <citation type="submission" date="2024-02" db="EMBL/GenBank/DDBJ databases">
        <authorList>
            <person name="Vignale AGUSTIN F."/>
            <person name="Sosa J E."/>
            <person name="Modenutti C."/>
        </authorList>
    </citation>
    <scope>NUCLEOTIDE SEQUENCE [LARGE SCALE GENOMIC DNA]</scope>
</reference>
<evidence type="ECO:0000313" key="3">
    <source>
        <dbReference type="Proteomes" id="UP001642360"/>
    </source>
</evidence>
<evidence type="ECO:0000256" key="1">
    <source>
        <dbReference type="SAM" id="MobiDB-lite"/>
    </source>
</evidence>
<proteinExistence type="predicted"/>
<dbReference type="EMBL" id="CAUOFW020003480">
    <property type="protein sequence ID" value="CAK9160222.1"/>
    <property type="molecule type" value="Genomic_DNA"/>
</dbReference>
<gene>
    <name evidence="2" type="ORF">ILEXP_LOCUS28959</name>
</gene>
<accession>A0ABC8SSN7</accession>
<keyword evidence="3" id="KW-1185">Reference proteome</keyword>
<feature type="region of interest" description="Disordered" evidence="1">
    <location>
        <begin position="1"/>
        <end position="69"/>
    </location>
</feature>
<dbReference type="AlphaFoldDB" id="A0ABC8SSN7"/>
<comment type="caution">
    <text evidence="2">The sequence shown here is derived from an EMBL/GenBank/DDBJ whole genome shotgun (WGS) entry which is preliminary data.</text>
</comment>
<dbReference type="Proteomes" id="UP001642360">
    <property type="component" value="Unassembled WGS sequence"/>
</dbReference>
<evidence type="ECO:0000313" key="2">
    <source>
        <dbReference type="EMBL" id="CAK9160222.1"/>
    </source>
</evidence>
<organism evidence="2 3">
    <name type="scientific">Ilex paraguariensis</name>
    <name type="common">yerba mate</name>
    <dbReference type="NCBI Taxonomy" id="185542"/>
    <lineage>
        <taxon>Eukaryota</taxon>
        <taxon>Viridiplantae</taxon>
        <taxon>Streptophyta</taxon>
        <taxon>Embryophyta</taxon>
        <taxon>Tracheophyta</taxon>
        <taxon>Spermatophyta</taxon>
        <taxon>Magnoliopsida</taxon>
        <taxon>eudicotyledons</taxon>
        <taxon>Gunneridae</taxon>
        <taxon>Pentapetalae</taxon>
        <taxon>asterids</taxon>
        <taxon>campanulids</taxon>
        <taxon>Aquifoliales</taxon>
        <taxon>Aquifoliaceae</taxon>
        <taxon>Ilex</taxon>
    </lineage>
</organism>
<sequence>MSERVDIEESASEGVGAKGSAVASAMGEAGSGTGVGCHQRSRKGGCHGLQRQGAPWSSEARTQQALGQG</sequence>
<name>A0ABC8SSN7_9AQUA</name>
<feature type="compositionally biased region" description="Polar residues" evidence="1">
    <location>
        <begin position="59"/>
        <end position="69"/>
    </location>
</feature>